<dbReference type="EMBL" id="MU129391">
    <property type="protein sequence ID" value="KAF9503300.1"/>
    <property type="molecule type" value="Genomic_DNA"/>
</dbReference>
<gene>
    <name evidence="2" type="ORF">BS47DRAFT_1369640</name>
</gene>
<evidence type="ECO:0000256" key="1">
    <source>
        <dbReference type="SAM" id="SignalP"/>
    </source>
</evidence>
<keyword evidence="3" id="KW-1185">Reference proteome</keyword>
<evidence type="ECO:0000313" key="2">
    <source>
        <dbReference type="EMBL" id="KAF9503300.1"/>
    </source>
</evidence>
<dbReference type="InterPro" id="IPR032675">
    <property type="entry name" value="LRR_dom_sf"/>
</dbReference>
<protein>
    <recommendedName>
        <fullName evidence="4">F-box domain-containing protein</fullName>
    </recommendedName>
</protein>
<feature type="chain" id="PRO_5040250407" description="F-box domain-containing protein" evidence="1">
    <location>
        <begin position="19"/>
        <end position="496"/>
    </location>
</feature>
<feature type="signal peptide" evidence="1">
    <location>
        <begin position="1"/>
        <end position="18"/>
    </location>
</feature>
<comment type="caution">
    <text evidence="2">The sequence shown here is derived from an EMBL/GenBank/DDBJ whole genome shotgun (WGS) entry which is preliminary data.</text>
</comment>
<organism evidence="2 3">
    <name type="scientific">Hydnum rufescens UP504</name>
    <dbReference type="NCBI Taxonomy" id="1448309"/>
    <lineage>
        <taxon>Eukaryota</taxon>
        <taxon>Fungi</taxon>
        <taxon>Dikarya</taxon>
        <taxon>Basidiomycota</taxon>
        <taxon>Agaricomycotina</taxon>
        <taxon>Agaricomycetes</taxon>
        <taxon>Cantharellales</taxon>
        <taxon>Hydnaceae</taxon>
        <taxon>Hydnum</taxon>
    </lineage>
</organism>
<dbReference type="Gene3D" id="3.80.10.10">
    <property type="entry name" value="Ribonuclease Inhibitor"/>
    <property type="match status" value="1"/>
</dbReference>
<evidence type="ECO:0000313" key="3">
    <source>
        <dbReference type="Proteomes" id="UP000886523"/>
    </source>
</evidence>
<proteinExistence type="predicted"/>
<evidence type="ECO:0008006" key="4">
    <source>
        <dbReference type="Google" id="ProtNLM"/>
    </source>
</evidence>
<dbReference type="Proteomes" id="UP000886523">
    <property type="component" value="Unassembled WGS sequence"/>
</dbReference>
<keyword evidence="1" id="KW-0732">Signal</keyword>
<name>A0A9P6AC80_9AGAM</name>
<dbReference type="OrthoDB" id="2447803at2759"/>
<accession>A0A9P6AC80</accession>
<sequence length="496" mass="55422">MIDILVNIFAWCGASTLAASARVTRCWEEAALGQLWREVDWDQTTPLFRVLWNGFMPSDITPPCRIHGNWERFSYYSPWVRKLALGVTSPGDINSERHLNCDLLNDANILAFAHSTALFPLLRSLTLDIHGTGALRTALLLLQPHIRQLTLTIHDASEEHIIMALKTILLQCPYLHDLALHLGYSDTDLGYGITMMCAEVGLLITSLTHLRSLRLPPNMLLNPILWSAAGAQPHLHSLQWISGDHEVQILDTPVLPPPLPPPKFGPEMFPHLRCLSLSAQFPSTSFLFSRPVAAPLKQVELTINGAIPAQDLEPFLESLGTNLPAVSDVSISCHVGPRRPCMIDIRPIFVHRMQRLHIQLDFSLNIDNRDLSELAQAVPNIVYLSLAPDPICSSAAVPPKITLDALKIFARFCPRLKPWRSSCNPRVVAQLSPRCHPILRHSTAARRHLGVQKEWEMAVSCMAVCRPLYKFIIQLQQEIKTPIPAVGSHHLVKDSQ</sequence>
<dbReference type="AlphaFoldDB" id="A0A9P6AC80"/>
<reference evidence="2" key="1">
    <citation type="journal article" date="2020" name="Nat. Commun.">
        <title>Large-scale genome sequencing of mycorrhizal fungi provides insights into the early evolution of symbiotic traits.</title>
        <authorList>
            <person name="Miyauchi S."/>
            <person name="Kiss E."/>
            <person name="Kuo A."/>
            <person name="Drula E."/>
            <person name="Kohler A."/>
            <person name="Sanchez-Garcia M."/>
            <person name="Morin E."/>
            <person name="Andreopoulos B."/>
            <person name="Barry K.W."/>
            <person name="Bonito G."/>
            <person name="Buee M."/>
            <person name="Carver A."/>
            <person name="Chen C."/>
            <person name="Cichocki N."/>
            <person name="Clum A."/>
            <person name="Culley D."/>
            <person name="Crous P.W."/>
            <person name="Fauchery L."/>
            <person name="Girlanda M."/>
            <person name="Hayes R.D."/>
            <person name="Keri Z."/>
            <person name="LaButti K."/>
            <person name="Lipzen A."/>
            <person name="Lombard V."/>
            <person name="Magnuson J."/>
            <person name="Maillard F."/>
            <person name="Murat C."/>
            <person name="Nolan M."/>
            <person name="Ohm R.A."/>
            <person name="Pangilinan J."/>
            <person name="Pereira M.F."/>
            <person name="Perotto S."/>
            <person name="Peter M."/>
            <person name="Pfister S."/>
            <person name="Riley R."/>
            <person name="Sitrit Y."/>
            <person name="Stielow J.B."/>
            <person name="Szollosi G."/>
            <person name="Zifcakova L."/>
            <person name="Stursova M."/>
            <person name="Spatafora J.W."/>
            <person name="Tedersoo L."/>
            <person name="Vaario L.M."/>
            <person name="Yamada A."/>
            <person name="Yan M."/>
            <person name="Wang P."/>
            <person name="Xu J."/>
            <person name="Bruns T."/>
            <person name="Baldrian P."/>
            <person name="Vilgalys R."/>
            <person name="Dunand C."/>
            <person name="Henrissat B."/>
            <person name="Grigoriev I.V."/>
            <person name="Hibbett D."/>
            <person name="Nagy L.G."/>
            <person name="Martin F.M."/>
        </authorList>
    </citation>
    <scope>NUCLEOTIDE SEQUENCE</scope>
    <source>
        <strain evidence="2">UP504</strain>
    </source>
</reference>